<dbReference type="EMBL" id="NPEA01000007">
    <property type="protein sequence ID" value="PJZ76350.1"/>
    <property type="molecule type" value="Genomic_DNA"/>
</dbReference>
<dbReference type="Gene3D" id="2.60.40.2380">
    <property type="match status" value="1"/>
</dbReference>
<dbReference type="InterPro" id="IPR029787">
    <property type="entry name" value="Nucleotide_cyclase"/>
</dbReference>
<dbReference type="InterPro" id="IPR000160">
    <property type="entry name" value="GGDEF_dom"/>
</dbReference>
<dbReference type="GO" id="GO:0005886">
    <property type="term" value="C:plasma membrane"/>
    <property type="evidence" value="ECO:0007669"/>
    <property type="project" value="TreeGrafter"/>
</dbReference>
<keyword evidence="3" id="KW-0812">Transmembrane</keyword>
<dbReference type="GO" id="GO:1902201">
    <property type="term" value="P:negative regulation of bacterial-type flagellum-dependent cell motility"/>
    <property type="evidence" value="ECO:0007669"/>
    <property type="project" value="TreeGrafter"/>
</dbReference>
<dbReference type="Pfam" id="PF07695">
    <property type="entry name" value="7TMR-DISM_7TM"/>
    <property type="match status" value="1"/>
</dbReference>
<dbReference type="CDD" id="cd01949">
    <property type="entry name" value="GGDEF"/>
    <property type="match status" value="1"/>
</dbReference>
<proteinExistence type="predicted"/>
<gene>
    <name evidence="5" type="ORF">CH365_13230</name>
</gene>
<feature type="transmembrane region" description="Helical" evidence="3">
    <location>
        <begin position="331"/>
        <end position="352"/>
    </location>
</feature>
<dbReference type="Pfam" id="PF00990">
    <property type="entry name" value="GGDEF"/>
    <property type="match status" value="1"/>
</dbReference>
<dbReference type="EC" id="2.7.7.65" evidence="1"/>
<name>A0A2M9ZWD7_9LEPT</name>
<evidence type="ECO:0000313" key="6">
    <source>
        <dbReference type="Proteomes" id="UP000231843"/>
    </source>
</evidence>
<feature type="transmembrane region" description="Helical" evidence="3">
    <location>
        <begin position="364"/>
        <end position="385"/>
    </location>
</feature>
<dbReference type="InterPro" id="IPR043128">
    <property type="entry name" value="Rev_trsase/Diguanyl_cyclase"/>
</dbReference>
<comment type="catalytic activity">
    <reaction evidence="2">
        <text>2 GTP = 3',3'-c-di-GMP + 2 diphosphate</text>
        <dbReference type="Rhea" id="RHEA:24898"/>
        <dbReference type="ChEBI" id="CHEBI:33019"/>
        <dbReference type="ChEBI" id="CHEBI:37565"/>
        <dbReference type="ChEBI" id="CHEBI:58805"/>
        <dbReference type="EC" id="2.7.7.65"/>
    </reaction>
</comment>
<evidence type="ECO:0000256" key="2">
    <source>
        <dbReference type="ARBA" id="ARBA00034247"/>
    </source>
</evidence>
<dbReference type="InterPro" id="IPR011623">
    <property type="entry name" value="7TMR_DISM_rcpt_extracell_dom1"/>
</dbReference>
<dbReference type="OrthoDB" id="9805474at2"/>
<dbReference type="Pfam" id="PF07696">
    <property type="entry name" value="7TMR-DISMED2"/>
    <property type="match status" value="1"/>
</dbReference>
<keyword evidence="6" id="KW-1185">Reference proteome</keyword>
<feature type="transmembrane region" description="Helical" evidence="3">
    <location>
        <begin position="391"/>
        <end position="412"/>
    </location>
</feature>
<dbReference type="Gene3D" id="3.30.70.270">
    <property type="match status" value="1"/>
</dbReference>
<feature type="domain" description="GGDEF" evidence="4">
    <location>
        <begin position="466"/>
        <end position="599"/>
    </location>
</feature>
<evidence type="ECO:0000256" key="1">
    <source>
        <dbReference type="ARBA" id="ARBA00012528"/>
    </source>
</evidence>
<feature type="transmembrane region" description="Helical" evidence="3">
    <location>
        <begin position="240"/>
        <end position="266"/>
    </location>
</feature>
<dbReference type="InterPro" id="IPR011622">
    <property type="entry name" value="7TMR_DISM_rcpt_extracell_dom2"/>
</dbReference>
<dbReference type="SMART" id="SM00267">
    <property type="entry name" value="GGDEF"/>
    <property type="match status" value="1"/>
</dbReference>
<evidence type="ECO:0000256" key="3">
    <source>
        <dbReference type="SAM" id="Phobius"/>
    </source>
</evidence>
<feature type="transmembrane region" description="Helical" evidence="3">
    <location>
        <begin position="215"/>
        <end position="233"/>
    </location>
</feature>
<dbReference type="SUPFAM" id="SSF55073">
    <property type="entry name" value="Nucleotide cyclase"/>
    <property type="match status" value="1"/>
</dbReference>
<keyword evidence="3" id="KW-1133">Transmembrane helix</keyword>
<dbReference type="PANTHER" id="PTHR45138:SF9">
    <property type="entry name" value="DIGUANYLATE CYCLASE DGCM-RELATED"/>
    <property type="match status" value="1"/>
</dbReference>
<keyword evidence="3" id="KW-0472">Membrane</keyword>
<dbReference type="NCBIfam" id="TIGR00254">
    <property type="entry name" value="GGDEF"/>
    <property type="match status" value="1"/>
</dbReference>
<reference evidence="5 6" key="1">
    <citation type="submission" date="2017-07" db="EMBL/GenBank/DDBJ databases">
        <title>Leptospira spp. isolated from tropical soils.</title>
        <authorList>
            <person name="Thibeaux R."/>
            <person name="Iraola G."/>
            <person name="Ferres I."/>
            <person name="Bierque E."/>
            <person name="Girault D."/>
            <person name="Soupe-Gilbert M.-E."/>
            <person name="Picardeau M."/>
            <person name="Goarant C."/>
        </authorList>
    </citation>
    <scope>NUCLEOTIDE SEQUENCE [LARGE SCALE GENOMIC DNA]</scope>
    <source>
        <strain evidence="5 6">ES4-C-A1</strain>
    </source>
</reference>
<sequence>MPKDSETFERIETSRIRNRRLPLVLWTALFVLALPYSLLADSVSEQGPVLRLDSHSAGKIPLREEISYFRDTEGTLTWEDISASDSEVEFKKNSDRMPNFGYDSAPYWLKFSVEAEESLSEERFLTLEYPHIDYVDVYWKDSKGREGEFHTGDMLPFKERPVVERYFVFPLTLEDKGRIEVFIRVKTEGSLTLPLQLVTKSNLDHSSRISLLIDGIYFGALGVMVFYNFFLFLGIREKTYIYYVILIFAVTYFLVMSSGYGFWFLVPNSPKFVNSSFIMATCIAMIFLGLFAEEYLQTRDTYPILHIFIRGLTIVWAIVAVLPVFVPLKYLMPLTSILPIPEILILMIISLVQSVRKDRKARIFLSAWMFSLVGVFIFSLNRLGLFDSEEIASGMLKIGVLSNVILLSLGLVDRINTFQKEKEEYKEKADKLFELSLMDPLTGVANRRFFDQELEREWNRSVRTERPLSLLMIDVDFFKAYNDTYGHLKGDQVLFRVAQALKECLNRSSDMIARYGGEEFSVILPDTPVEGAIVVALNMLQTVEDMGIPHSESTFTRVTVSIGVSSNTDRDIHSYQELLGLADKNLYDSKAFGRNHIRH</sequence>
<dbReference type="GO" id="GO:0052621">
    <property type="term" value="F:diguanylate cyclase activity"/>
    <property type="evidence" value="ECO:0007669"/>
    <property type="project" value="UniProtKB-EC"/>
</dbReference>
<comment type="caution">
    <text evidence="5">The sequence shown here is derived from an EMBL/GenBank/DDBJ whole genome shotgun (WGS) entry which is preliminary data.</text>
</comment>
<dbReference type="GO" id="GO:0043709">
    <property type="term" value="P:cell adhesion involved in single-species biofilm formation"/>
    <property type="evidence" value="ECO:0007669"/>
    <property type="project" value="TreeGrafter"/>
</dbReference>
<feature type="transmembrane region" description="Helical" evidence="3">
    <location>
        <begin position="304"/>
        <end position="325"/>
    </location>
</feature>
<dbReference type="AlphaFoldDB" id="A0A2M9ZWD7"/>
<dbReference type="PROSITE" id="PS50887">
    <property type="entry name" value="GGDEF"/>
    <property type="match status" value="1"/>
</dbReference>
<dbReference type="PANTHER" id="PTHR45138">
    <property type="entry name" value="REGULATORY COMPONENTS OF SENSORY TRANSDUCTION SYSTEM"/>
    <property type="match status" value="1"/>
</dbReference>
<protein>
    <recommendedName>
        <fullName evidence="1">diguanylate cyclase</fullName>
        <ecNumber evidence="1">2.7.7.65</ecNumber>
    </recommendedName>
</protein>
<dbReference type="InterPro" id="IPR050469">
    <property type="entry name" value="Diguanylate_Cyclase"/>
</dbReference>
<evidence type="ECO:0000313" key="5">
    <source>
        <dbReference type="EMBL" id="PJZ76350.1"/>
    </source>
</evidence>
<feature type="transmembrane region" description="Helical" evidence="3">
    <location>
        <begin position="272"/>
        <end position="292"/>
    </location>
</feature>
<dbReference type="RefSeq" id="WP_100769055.1">
    <property type="nucleotide sequence ID" value="NZ_NPEA01000007.1"/>
</dbReference>
<evidence type="ECO:0000259" key="4">
    <source>
        <dbReference type="PROSITE" id="PS50887"/>
    </source>
</evidence>
<organism evidence="5 6">
    <name type="scientific">Leptospira neocaledonica</name>
    <dbReference type="NCBI Taxonomy" id="2023192"/>
    <lineage>
        <taxon>Bacteria</taxon>
        <taxon>Pseudomonadati</taxon>
        <taxon>Spirochaetota</taxon>
        <taxon>Spirochaetia</taxon>
        <taxon>Leptospirales</taxon>
        <taxon>Leptospiraceae</taxon>
        <taxon>Leptospira</taxon>
    </lineage>
</organism>
<dbReference type="Proteomes" id="UP000231843">
    <property type="component" value="Unassembled WGS sequence"/>
</dbReference>
<accession>A0A2M9ZWD7</accession>
<dbReference type="FunFam" id="3.30.70.270:FF:000001">
    <property type="entry name" value="Diguanylate cyclase domain protein"/>
    <property type="match status" value="1"/>
</dbReference>